<dbReference type="EMBL" id="AP023368">
    <property type="protein sequence ID" value="BCJ98308.1"/>
    <property type="molecule type" value="Genomic_DNA"/>
</dbReference>
<dbReference type="Proteomes" id="UP000515703">
    <property type="component" value="Chromosome"/>
</dbReference>
<accession>A0A7I8DII2</accession>
<organism evidence="1 2">
    <name type="scientific">Anaerocolumna chitinilytica</name>
    <dbReference type="NCBI Taxonomy" id="1727145"/>
    <lineage>
        <taxon>Bacteria</taxon>
        <taxon>Bacillati</taxon>
        <taxon>Bacillota</taxon>
        <taxon>Clostridia</taxon>
        <taxon>Lachnospirales</taxon>
        <taxon>Lachnospiraceae</taxon>
        <taxon>Anaerocolumna</taxon>
    </lineage>
</organism>
<evidence type="ECO:0000313" key="1">
    <source>
        <dbReference type="EMBL" id="BCJ98308.1"/>
    </source>
</evidence>
<reference evidence="1 2" key="2">
    <citation type="submission" date="2020-08" db="EMBL/GenBank/DDBJ databases">
        <authorList>
            <person name="Ueki A."/>
            <person name="Tonouchi A."/>
        </authorList>
    </citation>
    <scope>NUCLEOTIDE SEQUENCE [LARGE SCALE GENOMIC DNA]</scope>
    <source>
        <strain evidence="1 2">CTTW</strain>
    </source>
</reference>
<gene>
    <name evidence="1" type="ORF">bsdcttw_13490</name>
</gene>
<dbReference type="AlphaFoldDB" id="A0A7I8DII2"/>
<protein>
    <submittedName>
        <fullName evidence="1">Uncharacterized protein</fullName>
    </submittedName>
</protein>
<dbReference type="RefSeq" id="WP_185258647.1">
    <property type="nucleotide sequence ID" value="NZ_AP023368.1"/>
</dbReference>
<keyword evidence="2" id="KW-1185">Reference proteome</keyword>
<sequence>MYKYNISKYNPIFRDSNWTYRKEDWTAISDIGKSFDNKILTVTDYIETENKYIKTVKLILNYLELDYIYVHDVRRSFSKEVFADMIKKRETLYSSEMINMYDKAERIKKLERKDVDAFIKLLLREDIGAKVFYPRRLRIFICYDFLMGVNCSRSLENIIPEIEALGLYTDIFEND</sequence>
<dbReference type="KEGG" id="acht:bsdcttw_13490"/>
<proteinExistence type="predicted"/>
<reference evidence="1 2" key="1">
    <citation type="submission" date="2020-08" db="EMBL/GenBank/DDBJ databases">
        <title>Draft genome sequencing of an Anaerocolumna strain isolated from anoxic soil subjected to BSD treatment.</title>
        <authorList>
            <person name="Uek A."/>
            <person name="Tonouchi A."/>
        </authorList>
    </citation>
    <scope>NUCLEOTIDE SEQUENCE [LARGE SCALE GENOMIC DNA]</scope>
    <source>
        <strain evidence="1 2">CTTW</strain>
    </source>
</reference>
<evidence type="ECO:0000313" key="2">
    <source>
        <dbReference type="Proteomes" id="UP000515703"/>
    </source>
</evidence>
<name>A0A7I8DII2_9FIRM</name>